<keyword evidence="8" id="KW-0833">Ubl conjugation pathway</keyword>
<evidence type="ECO:0000256" key="11">
    <source>
        <dbReference type="ARBA" id="ARBA00025721"/>
    </source>
</evidence>
<dbReference type="AlphaFoldDB" id="A0AAV2YVM5"/>
<comment type="pathway">
    <text evidence="2">Protein modification; protein ubiquitination.</text>
</comment>
<dbReference type="InterPro" id="IPR013083">
    <property type="entry name" value="Znf_RING/FYVE/PHD"/>
</dbReference>
<gene>
    <name evidence="15" type="ORF">N0F65_005322</name>
</gene>
<feature type="domain" description="RING-type" evidence="14">
    <location>
        <begin position="272"/>
        <end position="311"/>
    </location>
</feature>
<dbReference type="GO" id="GO:0005737">
    <property type="term" value="C:cytoplasm"/>
    <property type="evidence" value="ECO:0007669"/>
    <property type="project" value="TreeGrafter"/>
</dbReference>
<dbReference type="GO" id="GO:0008270">
    <property type="term" value="F:zinc ion binding"/>
    <property type="evidence" value="ECO:0007669"/>
    <property type="project" value="UniProtKB-KW"/>
</dbReference>
<dbReference type="InterPro" id="IPR045195">
    <property type="entry name" value="LOG2-like_mRING_C3HC5"/>
</dbReference>
<comment type="catalytic activity">
    <reaction evidence="1">
        <text>S-ubiquitinyl-[E2 ubiquitin-conjugating enzyme]-L-cysteine + [acceptor protein]-L-lysine = [E2 ubiquitin-conjugating enzyme]-L-cysteine + N(6)-ubiquitinyl-[acceptor protein]-L-lysine.</text>
        <dbReference type="EC" id="2.3.2.27"/>
    </reaction>
</comment>
<dbReference type="InterPro" id="IPR058981">
    <property type="entry name" value="MGRN1/RNF157-like_N"/>
</dbReference>
<protein>
    <recommendedName>
        <fullName evidence="3">RING-type E3 ubiquitin transferase</fullName>
        <ecNumber evidence="3">2.3.2.27</ecNumber>
    </recommendedName>
</protein>
<evidence type="ECO:0000313" key="15">
    <source>
        <dbReference type="EMBL" id="DAZ98190.1"/>
    </source>
</evidence>
<dbReference type="PANTHER" id="PTHR22996">
    <property type="entry name" value="MAHOGUNIN"/>
    <property type="match status" value="1"/>
</dbReference>
<comment type="similarity">
    <text evidence="11">Belongs to the RING-type zinc finger family. LOG2 subfamily.</text>
</comment>
<evidence type="ECO:0000313" key="16">
    <source>
        <dbReference type="Proteomes" id="UP001146120"/>
    </source>
</evidence>
<evidence type="ECO:0000256" key="6">
    <source>
        <dbReference type="ARBA" id="ARBA00022723"/>
    </source>
</evidence>
<reference evidence="15" key="2">
    <citation type="journal article" date="2023" name="Microbiol Resour">
        <title>Decontamination and Annotation of the Draft Genome Sequence of the Oomycete Lagenidium giganteum ARSEF 373.</title>
        <authorList>
            <person name="Morgan W.R."/>
            <person name="Tartar A."/>
        </authorList>
    </citation>
    <scope>NUCLEOTIDE SEQUENCE</scope>
    <source>
        <strain evidence="15">ARSEF 373</strain>
    </source>
</reference>
<accession>A0AAV2YVM5</accession>
<dbReference type="Gene3D" id="3.30.40.10">
    <property type="entry name" value="Zinc/RING finger domain, C3HC4 (zinc finger)"/>
    <property type="match status" value="1"/>
</dbReference>
<keyword evidence="4" id="KW-0808">Transferase</keyword>
<keyword evidence="6" id="KW-0479">Metal-binding</keyword>
<dbReference type="EMBL" id="DAKRPA010000113">
    <property type="protein sequence ID" value="DAZ98190.1"/>
    <property type="molecule type" value="Genomic_DNA"/>
</dbReference>
<dbReference type="PROSITE" id="PS50089">
    <property type="entry name" value="ZF_RING_2"/>
    <property type="match status" value="1"/>
</dbReference>
<dbReference type="GO" id="GO:0016567">
    <property type="term" value="P:protein ubiquitination"/>
    <property type="evidence" value="ECO:0007669"/>
    <property type="project" value="TreeGrafter"/>
</dbReference>
<keyword evidence="10" id="KW-0449">Lipoprotein</keyword>
<evidence type="ECO:0000256" key="7">
    <source>
        <dbReference type="ARBA" id="ARBA00022771"/>
    </source>
</evidence>
<evidence type="ECO:0000259" key="14">
    <source>
        <dbReference type="PROSITE" id="PS50089"/>
    </source>
</evidence>
<dbReference type="InterPro" id="IPR001841">
    <property type="entry name" value="Znf_RING"/>
</dbReference>
<evidence type="ECO:0000256" key="9">
    <source>
        <dbReference type="ARBA" id="ARBA00022833"/>
    </source>
</evidence>
<dbReference type="InterPro" id="IPR045194">
    <property type="entry name" value="MGRN1/RNF157-like"/>
</dbReference>
<dbReference type="Pfam" id="PF26192">
    <property type="entry name" value="RNF157-like_N"/>
    <property type="match status" value="1"/>
</dbReference>
<reference evidence="15" key="1">
    <citation type="submission" date="2022-11" db="EMBL/GenBank/DDBJ databases">
        <authorList>
            <person name="Morgan W.R."/>
            <person name="Tartar A."/>
        </authorList>
    </citation>
    <scope>NUCLEOTIDE SEQUENCE</scope>
    <source>
        <strain evidence="15">ARSEF 373</strain>
    </source>
</reference>
<evidence type="ECO:0000256" key="13">
    <source>
        <dbReference type="SAM" id="MobiDB-lite"/>
    </source>
</evidence>
<evidence type="ECO:0000256" key="10">
    <source>
        <dbReference type="ARBA" id="ARBA00023288"/>
    </source>
</evidence>
<comment type="caution">
    <text evidence="15">The sequence shown here is derived from an EMBL/GenBank/DDBJ whole genome shotgun (WGS) entry which is preliminary data.</text>
</comment>
<dbReference type="CDD" id="cd16789">
    <property type="entry name" value="mRING-HC-C3HC5_MGRN1-like"/>
    <property type="match status" value="1"/>
</dbReference>
<name>A0AAV2YVM5_9STRA</name>
<evidence type="ECO:0000256" key="12">
    <source>
        <dbReference type="PROSITE-ProRule" id="PRU00175"/>
    </source>
</evidence>
<keyword evidence="9" id="KW-0862">Zinc</keyword>
<evidence type="ECO:0000256" key="2">
    <source>
        <dbReference type="ARBA" id="ARBA00004906"/>
    </source>
</evidence>
<keyword evidence="7 12" id="KW-0863">Zinc-finger</keyword>
<feature type="region of interest" description="Disordered" evidence="13">
    <location>
        <begin position="1"/>
        <end position="37"/>
    </location>
</feature>
<dbReference type="PANTHER" id="PTHR22996:SF0">
    <property type="entry name" value="RE60872P-RELATED"/>
    <property type="match status" value="1"/>
</dbReference>
<proteinExistence type="inferred from homology"/>
<dbReference type="GO" id="GO:0061630">
    <property type="term" value="F:ubiquitin protein ligase activity"/>
    <property type="evidence" value="ECO:0007669"/>
    <property type="project" value="UniProtKB-EC"/>
</dbReference>
<evidence type="ECO:0000256" key="8">
    <source>
        <dbReference type="ARBA" id="ARBA00022786"/>
    </source>
</evidence>
<dbReference type="SUPFAM" id="SSF57850">
    <property type="entry name" value="RING/U-box"/>
    <property type="match status" value="1"/>
</dbReference>
<organism evidence="15 16">
    <name type="scientific">Lagenidium giganteum</name>
    <dbReference type="NCBI Taxonomy" id="4803"/>
    <lineage>
        <taxon>Eukaryota</taxon>
        <taxon>Sar</taxon>
        <taxon>Stramenopiles</taxon>
        <taxon>Oomycota</taxon>
        <taxon>Peronosporomycetes</taxon>
        <taxon>Pythiales</taxon>
        <taxon>Pythiaceae</taxon>
    </lineage>
</organism>
<evidence type="ECO:0000256" key="4">
    <source>
        <dbReference type="ARBA" id="ARBA00022679"/>
    </source>
</evidence>
<dbReference type="Pfam" id="PF13920">
    <property type="entry name" value="zf-C3HC4_3"/>
    <property type="match status" value="1"/>
</dbReference>
<evidence type="ECO:0000256" key="3">
    <source>
        <dbReference type="ARBA" id="ARBA00012483"/>
    </source>
</evidence>
<evidence type="ECO:0000256" key="1">
    <source>
        <dbReference type="ARBA" id="ARBA00000900"/>
    </source>
</evidence>
<keyword evidence="5" id="KW-0519">Myristate</keyword>
<sequence>MGHSGSVQRHRGSRTRNSNGALYGEPVDSGDGSNSARAQYTPAQLQAMYLSRGRPDMGFMANQSMLPKEVPEMQQTCTVKNHVNLKKGSLKLLPLEDRPHKFDLELVFDATKPCRIQIFMIGQETIDDDTGCSSYALVHENQLVISKEFDSGLAQKFALSDIDEHLDFSGFPKSELVYESGSLKYPLIVVLEVLASEDNPQSQTTFATFFERNNSWDVKMLKQKIQVDGLTYELQEIYGIDGAIAAQPKEGEAEADQKGTIDEVEIPDGAECIICMCEPRNTTVLPCRHMCLCGECAEHLRKNASTCPICRTRVEALLQIRVEAKDDDKKDAEG</sequence>
<keyword evidence="16" id="KW-1185">Reference proteome</keyword>
<dbReference type="EC" id="2.3.2.27" evidence="3"/>
<evidence type="ECO:0000256" key="5">
    <source>
        <dbReference type="ARBA" id="ARBA00022707"/>
    </source>
</evidence>
<dbReference type="Proteomes" id="UP001146120">
    <property type="component" value="Unassembled WGS sequence"/>
</dbReference>